<reference evidence="4" key="2">
    <citation type="submission" date="2023-06" db="EMBL/GenBank/DDBJ databases">
        <authorList>
            <person name="Swenson N.G."/>
            <person name="Wegrzyn J.L."/>
            <person name="Mcevoy S.L."/>
        </authorList>
    </citation>
    <scope>NUCLEOTIDE SEQUENCE</scope>
    <source>
        <strain evidence="4">NS2018</strain>
        <tissue evidence="4">Leaf</tissue>
    </source>
</reference>
<sequence>MTLEPQRLRIVNTNDCDFPAIFNFGDSNSDTGGKSAAFHQLPSPNSDTFFHKPSGRYSDGLVVLDFLAEKLGLPFLSAYLNSMGKNFRHGANFATGGSTIQPLDARISEGGFSPISLDIQLLQFEQFKARTEELYIEGASSYIRNSLPRTEDFSKALYTFDIGQNDLHSGLKLMTEEQLKESVSGIINRLVQAVERKAHRTKVLFSPRPEDFSKGLYTLDSGQNDLLFWLTSMSEEQAKASIPSIIIQFGSTDDDYITLCNCYRNFTKKKQEYFGYIIPAPLAACLSSLMNHEALKSLLGKLSKEDDEFCKNKAEELFKQQNIDMAIYSIGSALVKNPERIQTFQTYYKAYVVHKIASKVNNWYAVLGIQDLTAGFDDINKQYNRLASAIRSCPSVAAESALRLVNAAWAVLSQPKLREAYDKQLFSSTEFLEYVSLSSSYSKAALNNA</sequence>
<evidence type="ECO:0000259" key="3">
    <source>
        <dbReference type="PROSITE" id="PS50076"/>
    </source>
</evidence>
<keyword evidence="2" id="KW-0325">Glycoprotein</keyword>
<dbReference type="AlphaFoldDB" id="A0AA39VB74"/>
<organism evidence="4 5">
    <name type="scientific">Acer saccharum</name>
    <name type="common">Sugar maple</name>
    <dbReference type="NCBI Taxonomy" id="4024"/>
    <lineage>
        <taxon>Eukaryota</taxon>
        <taxon>Viridiplantae</taxon>
        <taxon>Streptophyta</taxon>
        <taxon>Embryophyta</taxon>
        <taxon>Tracheophyta</taxon>
        <taxon>Spermatophyta</taxon>
        <taxon>Magnoliopsida</taxon>
        <taxon>eudicotyledons</taxon>
        <taxon>Gunneridae</taxon>
        <taxon>Pentapetalae</taxon>
        <taxon>rosids</taxon>
        <taxon>malvids</taxon>
        <taxon>Sapindales</taxon>
        <taxon>Sapindaceae</taxon>
        <taxon>Hippocastanoideae</taxon>
        <taxon>Acereae</taxon>
        <taxon>Acer</taxon>
    </lineage>
</organism>
<comment type="caution">
    <text evidence="4">The sequence shown here is derived from an EMBL/GenBank/DDBJ whole genome shotgun (WGS) entry which is preliminary data.</text>
</comment>
<evidence type="ECO:0000256" key="2">
    <source>
        <dbReference type="ARBA" id="ARBA00023180"/>
    </source>
</evidence>
<dbReference type="GO" id="GO:0016788">
    <property type="term" value="F:hydrolase activity, acting on ester bonds"/>
    <property type="evidence" value="ECO:0007669"/>
    <property type="project" value="InterPro"/>
</dbReference>
<dbReference type="PROSITE" id="PS50076">
    <property type="entry name" value="DNAJ_2"/>
    <property type="match status" value="1"/>
</dbReference>
<dbReference type="InterPro" id="IPR001087">
    <property type="entry name" value="GDSL"/>
</dbReference>
<keyword evidence="5" id="KW-1185">Reference proteome</keyword>
<dbReference type="SUPFAM" id="SSF46565">
    <property type="entry name" value="Chaperone J-domain"/>
    <property type="match status" value="1"/>
</dbReference>
<dbReference type="Proteomes" id="UP001168877">
    <property type="component" value="Unassembled WGS sequence"/>
</dbReference>
<feature type="domain" description="J" evidence="3">
    <location>
        <begin position="362"/>
        <end position="425"/>
    </location>
</feature>
<evidence type="ECO:0000313" key="4">
    <source>
        <dbReference type="EMBL" id="KAK0573415.1"/>
    </source>
</evidence>
<dbReference type="Pfam" id="PF00657">
    <property type="entry name" value="Lipase_GDSL"/>
    <property type="match status" value="1"/>
</dbReference>
<dbReference type="Gene3D" id="1.10.287.110">
    <property type="entry name" value="DnaJ domain"/>
    <property type="match status" value="1"/>
</dbReference>
<dbReference type="PANTHER" id="PTHR22835">
    <property type="entry name" value="ZINC FINGER FYVE DOMAIN CONTAINING PROTEIN"/>
    <property type="match status" value="1"/>
</dbReference>
<dbReference type="EMBL" id="JAUESC010000387">
    <property type="protein sequence ID" value="KAK0573415.1"/>
    <property type="molecule type" value="Genomic_DNA"/>
</dbReference>
<dbReference type="CDD" id="cd06257">
    <property type="entry name" value="DnaJ"/>
    <property type="match status" value="1"/>
</dbReference>
<proteinExistence type="inferred from homology"/>
<comment type="similarity">
    <text evidence="1">Belongs to the 'GDSL' lipolytic enzyme family.</text>
</comment>
<accession>A0AA39VB74</accession>
<reference evidence="4" key="1">
    <citation type="journal article" date="2022" name="Plant J.">
        <title>Strategies of tolerance reflected in two North American maple genomes.</title>
        <authorList>
            <person name="McEvoy S.L."/>
            <person name="Sezen U.U."/>
            <person name="Trouern-Trend A."/>
            <person name="McMahon S.M."/>
            <person name="Schaberg P.G."/>
            <person name="Yang J."/>
            <person name="Wegrzyn J.L."/>
            <person name="Swenson N.G."/>
        </authorList>
    </citation>
    <scope>NUCLEOTIDE SEQUENCE</scope>
    <source>
        <strain evidence="4">NS2018</strain>
    </source>
</reference>
<dbReference type="Gene3D" id="3.40.50.1110">
    <property type="entry name" value="SGNH hydrolase"/>
    <property type="match status" value="1"/>
</dbReference>
<dbReference type="Pfam" id="PF00226">
    <property type="entry name" value="DnaJ"/>
    <property type="match status" value="1"/>
</dbReference>
<evidence type="ECO:0000313" key="5">
    <source>
        <dbReference type="Proteomes" id="UP001168877"/>
    </source>
</evidence>
<dbReference type="InterPro" id="IPR036514">
    <property type="entry name" value="SGNH_hydro_sf"/>
</dbReference>
<name>A0AA39VB74_ACESA</name>
<evidence type="ECO:0000256" key="1">
    <source>
        <dbReference type="ARBA" id="ARBA00008668"/>
    </source>
</evidence>
<gene>
    <name evidence="4" type="ORF">LWI29_007754</name>
</gene>
<dbReference type="InterPro" id="IPR036869">
    <property type="entry name" value="J_dom_sf"/>
</dbReference>
<dbReference type="PANTHER" id="PTHR22835:SF510">
    <property type="entry name" value="GDSL ESTERASE_LIPASE"/>
    <property type="match status" value="1"/>
</dbReference>
<dbReference type="InterPro" id="IPR001623">
    <property type="entry name" value="DnaJ_domain"/>
</dbReference>
<protein>
    <recommendedName>
        <fullName evidence="3">J domain-containing protein</fullName>
    </recommendedName>
</protein>